<accession>A0A497VQ73</accession>
<comment type="caution">
    <text evidence="1">The sequence shown here is derived from an EMBL/GenBank/DDBJ whole genome shotgun (WGS) entry which is preliminary data.</text>
</comment>
<name>A0A497VQ73_9RHOB</name>
<proteinExistence type="predicted"/>
<protein>
    <recommendedName>
        <fullName evidence="3">Flagellar assembly protein FliH</fullName>
    </recommendedName>
</protein>
<gene>
    <name evidence="1" type="ORF">BCF46_2964</name>
</gene>
<evidence type="ECO:0000313" key="2">
    <source>
        <dbReference type="Proteomes" id="UP000269157"/>
    </source>
</evidence>
<organism evidence="1 2">
    <name type="scientific">Litoreibacter meonggei</name>
    <dbReference type="NCBI Taxonomy" id="1049199"/>
    <lineage>
        <taxon>Bacteria</taxon>
        <taxon>Pseudomonadati</taxon>
        <taxon>Pseudomonadota</taxon>
        <taxon>Alphaproteobacteria</taxon>
        <taxon>Rhodobacterales</taxon>
        <taxon>Roseobacteraceae</taxon>
        <taxon>Litoreibacter</taxon>
    </lineage>
</organism>
<keyword evidence="2" id="KW-1185">Reference proteome</keyword>
<sequence length="198" mass="21755">MTHSQFFEDFSLADARPPSSKQVAGTDASALRASFDEGYKCGWQDAAAATEDQDREVRESLSSALQALNLTYFEARQHTMQSVRPVLEAMVEAVLPQLLAKSLGGRVVEVLDEVAESREPSVTIACAPESVEMLRELVANTIKFPVTVEPETTLTTSQAILHLDDGQARIDLDETLQSLRDSINAFFETPELMEAKHA</sequence>
<dbReference type="OrthoDB" id="7870971at2"/>
<reference evidence="1 2" key="1">
    <citation type="submission" date="2018-10" db="EMBL/GenBank/DDBJ databases">
        <title>Genomic Encyclopedia of Archaeal and Bacterial Type Strains, Phase II (KMG-II): from individual species to whole genera.</title>
        <authorList>
            <person name="Goeker M."/>
        </authorList>
    </citation>
    <scope>NUCLEOTIDE SEQUENCE [LARGE SCALE GENOMIC DNA]</scope>
    <source>
        <strain evidence="1 2">DSM 29466</strain>
    </source>
</reference>
<dbReference type="Proteomes" id="UP000269157">
    <property type="component" value="Unassembled WGS sequence"/>
</dbReference>
<evidence type="ECO:0008006" key="3">
    <source>
        <dbReference type="Google" id="ProtNLM"/>
    </source>
</evidence>
<evidence type="ECO:0000313" key="1">
    <source>
        <dbReference type="EMBL" id="RLJ41176.1"/>
    </source>
</evidence>
<dbReference type="AlphaFoldDB" id="A0A497VQ73"/>
<dbReference type="EMBL" id="RCCE01000005">
    <property type="protein sequence ID" value="RLJ41176.1"/>
    <property type="molecule type" value="Genomic_DNA"/>
</dbReference>